<proteinExistence type="evidence at transcript level"/>
<keyword evidence="4 6" id="KW-0720">Serine protease</keyword>
<reference evidence="10" key="1">
    <citation type="journal article" date="2020" name="Microb. Ecol.">
        <title>The Under-explored Extracellular Proteome of Aero-Terrestrial Microalgae Provides Clues on Different Mechanisms of Desiccation Tolerance in Non-Model Organisms.</title>
        <authorList>
            <person name="Gonzalez-Hourcade M."/>
            <person name="Del Campo E.M."/>
            <person name="Casano L.M."/>
        </authorList>
    </citation>
    <scope>NUCLEOTIDE SEQUENCE</scope>
    <source>
        <strain evidence="10">TR9</strain>
    </source>
</reference>
<evidence type="ECO:0000313" key="10">
    <source>
        <dbReference type="EMBL" id="QOL01245.1"/>
    </source>
</evidence>
<dbReference type="SUPFAM" id="SSF52743">
    <property type="entry name" value="Subtilisin-like"/>
    <property type="match status" value="1"/>
</dbReference>
<dbReference type="InterPro" id="IPR000209">
    <property type="entry name" value="Peptidase_S8/S53_dom"/>
</dbReference>
<keyword evidence="3 6" id="KW-0378">Hydrolase</keyword>
<dbReference type="GO" id="GO:0006508">
    <property type="term" value="P:proteolysis"/>
    <property type="evidence" value="ECO:0007669"/>
    <property type="project" value="UniProtKB-KW"/>
</dbReference>
<dbReference type="InterPro" id="IPR034204">
    <property type="entry name" value="PfSUB1-like_cat_dom"/>
</dbReference>
<evidence type="ECO:0000256" key="2">
    <source>
        <dbReference type="ARBA" id="ARBA00022670"/>
    </source>
</evidence>
<dbReference type="PROSITE" id="PS51892">
    <property type="entry name" value="SUBTILASE"/>
    <property type="match status" value="1"/>
</dbReference>
<keyword evidence="2 6" id="KW-0645">Protease</keyword>
<evidence type="ECO:0000256" key="8">
    <source>
        <dbReference type="SAM" id="SignalP"/>
    </source>
</evidence>
<dbReference type="AlphaFoldDB" id="A0A7L9QEK4"/>
<evidence type="ECO:0000256" key="1">
    <source>
        <dbReference type="ARBA" id="ARBA00011073"/>
    </source>
</evidence>
<evidence type="ECO:0000256" key="4">
    <source>
        <dbReference type="ARBA" id="ARBA00022825"/>
    </source>
</evidence>
<evidence type="ECO:0000259" key="9">
    <source>
        <dbReference type="Pfam" id="PF00082"/>
    </source>
</evidence>
<organism evidence="10">
    <name type="scientific">Trebouxia lynnae</name>
    <dbReference type="NCBI Taxonomy" id="1825957"/>
    <lineage>
        <taxon>Eukaryota</taxon>
        <taxon>Viridiplantae</taxon>
        <taxon>Chlorophyta</taxon>
        <taxon>core chlorophytes</taxon>
        <taxon>Trebouxiophyceae</taxon>
        <taxon>Trebouxiales</taxon>
        <taxon>Trebouxiaceae</taxon>
        <taxon>Trebouxia</taxon>
    </lineage>
</organism>
<sequence length="564" mass="58293">MQGPAAYACRLVLTSLAVLTASTTTSEAFPHRGLAAASSPPNTAAIESLASVESAADLMSPNTTINGRISPALLSDAAFVAAPAPVLNAAILNISANNASASVLANISTLQTNLLTNTSSPNLVQTTTTNELPSSDSRILVQFNSLAATASTASIPQDVADLTAVVNSTFLSNVDTHVLQLDNSTANASDIVTQLRGRDDVAYASLDYKVSVQYADTPYGYPLYNLDLVQAPCDWNQETIGSSNTAVCIIDSGIQTNHPDLAANIWVNNAEIPNNGIDDDGNGCIDDVLGGCGFINGQQVSVNDDNSHGTHVAGTIGAIKNGAGVLGVAQKVSLMSCKFLDANGDGFNSDAIACINYCAANFKRMGQKVPIYSNSWGCMNCYDPTVYNAIANTAGLFMFAAGNNGQLTDSTDITQQFFPADYGLANQISVGASDTSDNLASFSNYGAKTVSLMAPGVNILSTIPNSTWAYKSGTSMACPHTAGAAALMATQYPSLTAADMKASMLSSVTPVAKLQGYSQTGGRLNIFNQSLALASAPYRYAGASGLTKDSTVTKQSSCSRTAVG</sequence>
<dbReference type="InterPro" id="IPR051048">
    <property type="entry name" value="Peptidase_S8/S53_subtilisin"/>
</dbReference>
<dbReference type="GO" id="GO:0004252">
    <property type="term" value="F:serine-type endopeptidase activity"/>
    <property type="evidence" value="ECO:0007669"/>
    <property type="project" value="UniProtKB-UniRule"/>
</dbReference>
<evidence type="ECO:0000256" key="7">
    <source>
        <dbReference type="RuleBase" id="RU003355"/>
    </source>
</evidence>
<evidence type="ECO:0000256" key="5">
    <source>
        <dbReference type="PIRSR" id="PIRSR615500-1"/>
    </source>
</evidence>
<dbReference type="PANTHER" id="PTHR43399">
    <property type="entry name" value="SUBTILISIN-RELATED"/>
    <property type="match status" value="1"/>
</dbReference>
<dbReference type="InterPro" id="IPR023827">
    <property type="entry name" value="Peptidase_S8_Asp-AS"/>
</dbReference>
<feature type="active site" description="Charge relay system" evidence="5 6">
    <location>
        <position position="251"/>
    </location>
</feature>
<dbReference type="PROSITE" id="PS00138">
    <property type="entry name" value="SUBTILASE_SER"/>
    <property type="match status" value="1"/>
</dbReference>
<dbReference type="InterPro" id="IPR023828">
    <property type="entry name" value="Peptidase_S8_Ser-AS"/>
</dbReference>
<dbReference type="PRINTS" id="PR00723">
    <property type="entry name" value="SUBTILISIN"/>
</dbReference>
<comment type="similarity">
    <text evidence="1 6 7">Belongs to the peptidase S8 family.</text>
</comment>
<evidence type="ECO:0000256" key="3">
    <source>
        <dbReference type="ARBA" id="ARBA00022801"/>
    </source>
</evidence>
<dbReference type="InterPro" id="IPR015500">
    <property type="entry name" value="Peptidase_S8_subtilisin-rel"/>
</dbReference>
<feature type="active site" description="Charge relay system" evidence="5 6">
    <location>
        <position position="475"/>
    </location>
</feature>
<feature type="domain" description="Peptidase S8/S53" evidence="9">
    <location>
        <begin position="243"/>
        <end position="510"/>
    </location>
</feature>
<dbReference type="PROSITE" id="PS00136">
    <property type="entry name" value="SUBTILASE_ASP"/>
    <property type="match status" value="1"/>
</dbReference>
<accession>A0A7L9QEK4</accession>
<feature type="signal peptide" evidence="8">
    <location>
        <begin position="1"/>
        <end position="28"/>
    </location>
</feature>
<feature type="chain" id="PRO_5029771670" evidence="8">
    <location>
        <begin position="29"/>
        <end position="564"/>
    </location>
</feature>
<dbReference type="InterPro" id="IPR022398">
    <property type="entry name" value="Peptidase_S8_His-AS"/>
</dbReference>
<dbReference type="Pfam" id="PF00082">
    <property type="entry name" value="Peptidase_S8"/>
    <property type="match status" value="1"/>
</dbReference>
<dbReference type="EMBL" id="MT438998">
    <property type="protein sequence ID" value="QOL01245.1"/>
    <property type="molecule type" value="mRNA"/>
</dbReference>
<dbReference type="PROSITE" id="PS00137">
    <property type="entry name" value="SUBTILASE_HIS"/>
    <property type="match status" value="1"/>
</dbReference>
<protein>
    <submittedName>
        <fullName evidence="10">Putative extracellular protein TR9_051</fullName>
    </submittedName>
</protein>
<dbReference type="Gene3D" id="3.40.50.200">
    <property type="entry name" value="Peptidase S8/S53 domain"/>
    <property type="match status" value="1"/>
</dbReference>
<keyword evidence="8" id="KW-0732">Signal</keyword>
<dbReference type="InterPro" id="IPR036852">
    <property type="entry name" value="Peptidase_S8/S53_dom_sf"/>
</dbReference>
<dbReference type="PANTHER" id="PTHR43399:SF4">
    <property type="entry name" value="CELL WALL-ASSOCIATED PROTEASE"/>
    <property type="match status" value="1"/>
</dbReference>
<evidence type="ECO:0000256" key="6">
    <source>
        <dbReference type="PROSITE-ProRule" id="PRU01240"/>
    </source>
</evidence>
<dbReference type="CDD" id="cd07473">
    <property type="entry name" value="Peptidases_S8_Subtilisin_like"/>
    <property type="match status" value="1"/>
</dbReference>
<feature type="active site" description="Charge relay system" evidence="5 6">
    <location>
        <position position="308"/>
    </location>
</feature>
<name>A0A7L9QEK4_9CHLO</name>